<dbReference type="EMBL" id="SOML01000001">
    <property type="protein sequence ID" value="TFD98896.1"/>
    <property type="molecule type" value="Genomic_DNA"/>
</dbReference>
<evidence type="ECO:0000313" key="7">
    <source>
        <dbReference type="EMBL" id="TFD98896.1"/>
    </source>
</evidence>
<protein>
    <recommendedName>
        <fullName evidence="3">isochorismate synthase</fullName>
        <ecNumber evidence="3">5.4.4.2</ecNumber>
    </recommendedName>
    <alternativeName>
        <fullName evidence="5">Isochorismate mutase</fullName>
    </alternativeName>
</protein>
<dbReference type="OrthoDB" id="9806579at2"/>
<dbReference type="Pfam" id="PF00425">
    <property type="entry name" value="Chorismate_bind"/>
    <property type="match status" value="1"/>
</dbReference>
<accession>A0A4Y8LEC6</accession>
<evidence type="ECO:0000313" key="8">
    <source>
        <dbReference type="Proteomes" id="UP000297861"/>
    </source>
</evidence>
<proteinExistence type="inferred from homology"/>
<comment type="catalytic activity">
    <reaction evidence="1">
        <text>chorismate = isochorismate</text>
        <dbReference type="Rhea" id="RHEA:18985"/>
        <dbReference type="ChEBI" id="CHEBI:29748"/>
        <dbReference type="ChEBI" id="CHEBI:29780"/>
        <dbReference type="EC" id="5.4.4.2"/>
    </reaction>
</comment>
<dbReference type="InterPro" id="IPR015890">
    <property type="entry name" value="Chorismate_C"/>
</dbReference>
<feature type="domain" description="Chorismate-utilising enzyme C-terminal" evidence="6">
    <location>
        <begin position="115"/>
        <end position="361"/>
    </location>
</feature>
<dbReference type="STRING" id="1121485.GCA_000426485_00088"/>
<comment type="caution">
    <text evidence="7">The sequence shown here is derived from an EMBL/GenBank/DDBJ whole genome shotgun (WGS) entry which is preliminary data.</text>
</comment>
<evidence type="ECO:0000259" key="6">
    <source>
        <dbReference type="Pfam" id="PF00425"/>
    </source>
</evidence>
<dbReference type="InterPro" id="IPR004561">
    <property type="entry name" value="IsoChor_synthase"/>
</dbReference>
<evidence type="ECO:0000256" key="5">
    <source>
        <dbReference type="ARBA" id="ARBA00041564"/>
    </source>
</evidence>
<dbReference type="PANTHER" id="PTHR42839">
    <property type="entry name" value="ISOCHORISMATE SYNTHASE ENTC"/>
    <property type="match status" value="1"/>
</dbReference>
<dbReference type="Gene3D" id="3.60.120.10">
    <property type="entry name" value="Anthranilate synthase"/>
    <property type="match status" value="1"/>
</dbReference>
<dbReference type="SUPFAM" id="SSF56322">
    <property type="entry name" value="ADC synthase"/>
    <property type="match status" value="1"/>
</dbReference>
<dbReference type="NCBIfam" id="TIGR00543">
    <property type="entry name" value="isochor_syn"/>
    <property type="match status" value="1"/>
</dbReference>
<reference evidence="7 8" key="1">
    <citation type="submission" date="2019-03" db="EMBL/GenBank/DDBJ databases">
        <title>San Antonio Military Medical Center submission to MRSN (WRAIR), pending publication.</title>
        <authorList>
            <person name="Blyth D.M."/>
            <person name="Mccarthy S.L."/>
            <person name="Schall S.E."/>
            <person name="Stam J.A."/>
            <person name="Ong A.C."/>
            <person name="Mcgann P.T."/>
        </authorList>
    </citation>
    <scope>NUCLEOTIDE SEQUENCE [LARGE SCALE GENOMIC DNA]</scope>
    <source>
        <strain evidence="7 8">MRSN571793</strain>
    </source>
</reference>
<dbReference type="EC" id="5.4.4.2" evidence="3"/>
<keyword evidence="4 7" id="KW-0413">Isomerase</keyword>
<organism evidence="7 8">
    <name type="scientific">Dysgonomonas capnocytophagoides</name>
    <dbReference type="NCBI Taxonomy" id="45254"/>
    <lineage>
        <taxon>Bacteria</taxon>
        <taxon>Pseudomonadati</taxon>
        <taxon>Bacteroidota</taxon>
        <taxon>Bacteroidia</taxon>
        <taxon>Bacteroidales</taxon>
        <taxon>Dysgonomonadaceae</taxon>
        <taxon>Dysgonomonas</taxon>
    </lineage>
</organism>
<dbReference type="RefSeq" id="WP_035332168.1">
    <property type="nucleotide sequence ID" value="NZ_JAWZLG010000034.1"/>
</dbReference>
<keyword evidence="8" id="KW-1185">Reference proteome</keyword>
<name>A0A4Y8LEC6_9BACT</name>
<evidence type="ECO:0000256" key="3">
    <source>
        <dbReference type="ARBA" id="ARBA00012824"/>
    </source>
</evidence>
<gene>
    <name evidence="7" type="ORF">E2605_02080</name>
</gene>
<evidence type="ECO:0000256" key="1">
    <source>
        <dbReference type="ARBA" id="ARBA00000799"/>
    </source>
</evidence>
<dbReference type="PANTHER" id="PTHR42839:SF2">
    <property type="entry name" value="ISOCHORISMATE SYNTHASE ENTC"/>
    <property type="match status" value="1"/>
</dbReference>
<comment type="similarity">
    <text evidence="2">Belongs to the isochorismate synthase family.</text>
</comment>
<dbReference type="Proteomes" id="UP000297861">
    <property type="component" value="Unassembled WGS sequence"/>
</dbReference>
<dbReference type="InterPro" id="IPR005801">
    <property type="entry name" value="ADC_synthase"/>
</dbReference>
<evidence type="ECO:0000256" key="4">
    <source>
        <dbReference type="ARBA" id="ARBA00023235"/>
    </source>
</evidence>
<sequence>MEFSKHTEYNILDSLIDNNIHFALYRLPKTNTINLIMQKSDITQTFSNLSELNGKNGFTIVPYQITGSTPVILIKPDVILNNEQNILDYIKKLDLHQKNGYRPASYPDKEDCNSFERYCKVYDLFQEELESGKCTKLVLSRTFDIDKGDRFSAGASFAKACSKYPNSFIYLCHTPISGTWLGCSPERLISGQDNQWITDALAGTQKAESDIASAVWDDKNKLEQQIVADYMHQQLQKAGITSSHNNVETIQAGNLLHLRSEFSFHLDNPSQIGHVLDLLHPSPAINGFPKEEAFNFILDNEGYNRSYYSGFIGNLNTEERTDLYVNLRCMQIFDNKLRLYAGGGILPSSDLFSEWKETENKLQTIISIIENI</sequence>
<dbReference type="AlphaFoldDB" id="A0A4Y8LEC6"/>
<dbReference type="GO" id="GO:0008909">
    <property type="term" value="F:isochorismate synthase activity"/>
    <property type="evidence" value="ECO:0007669"/>
    <property type="project" value="UniProtKB-EC"/>
</dbReference>
<evidence type="ECO:0000256" key="2">
    <source>
        <dbReference type="ARBA" id="ARBA00005297"/>
    </source>
</evidence>